<evidence type="ECO:0000313" key="3">
    <source>
        <dbReference type="EMBL" id="TBU53547.1"/>
    </source>
</evidence>
<name>A0A4Q9PHV0_9APHY</name>
<reference evidence="3 4" key="1">
    <citation type="submission" date="2019-01" db="EMBL/GenBank/DDBJ databases">
        <title>Draft genome sequences of three monokaryotic isolates of the white-rot basidiomycete fungus Dichomitus squalens.</title>
        <authorList>
            <consortium name="DOE Joint Genome Institute"/>
            <person name="Lopez S.C."/>
            <person name="Andreopoulos B."/>
            <person name="Pangilinan J."/>
            <person name="Lipzen A."/>
            <person name="Riley R."/>
            <person name="Ahrendt S."/>
            <person name="Ng V."/>
            <person name="Barry K."/>
            <person name="Daum C."/>
            <person name="Grigoriev I.V."/>
            <person name="Hilden K.S."/>
            <person name="Makela M.R."/>
            <person name="de Vries R.P."/>
        </authorList>
    </citation>
    <scope>NUCLEOTIDE SEQUENCE [LARGE SCALE GENOMIC DNA]</scope>
    <source>
        <strain evidence="3 4">CBS 464.89</strain>
        <strain evidence="2">OM18370.1</strain>
    </source>
</reference>
<feature type="compositionally biased region" description="Polar residues" evidence="1">
    <location>
        <begin position="136"/>
        <end position="160"/>
    </location>
</feature>
<feature type="region of interest" description="Disordered" evidence="1">
    <location>
        <begin position="49"/>
        <end position="83"/>
    </location>
</feature>
<sequence>MPGPAVYIAAAAVAGLAAVVALHQFVYEPLIAPKLEAWAESYVEGRRQRRRQRQGPVLSQPVNEHGDENTTRRSAEDRQRADDASIELEQLAARERDEWRNAVGSSTLRRRTTAGALEESHTIAYPIMTPTHVIADTSSPPSPGGQSIRTSAPSADNSPTRPHISLFEPQPSTRSHRLMSPRLPTPVSNYSLSSSRAMTPTSTLSEHSPVSSRQLSPDLGASLALPSSYNTPLDRSTISEADPAPAYTDPLLNPGSPFSDIHSVEARHSPEYTSPSYSPGALIGSPRMGSPSISSDFTVDSDDGFDVLSPRSGMFSPSTRNSRLDDDPFEVGSQHESEVSWTSVGRRSPPPQF</sequence>
<organism evidence="3 4">
    <name type="scientific">Dichomitus squalens</name>
    <dbReference type="NCBI Taxonomy" id="114155"/>
    <lineage>
        <taxon>Eukaryota</taxon>
        <taxon>Fungi</taxon>
        <taxon>Dikarya</taxon>
        <taxon>Basidiomycota</taxon>
        <taxon>Agaricomycotina</taxon>
        <taxon>Agaricomycetes</taxon>
        <taxon>Polyporales</taxon>
        <taxon>Polyporaceae</taxon>
        <taxon>Dichomitus</taxon>
    </lineage>
</organism>
<accession>A0A4Q9PHV0</accession>
<keyword evidence="4" id="KW-1185">Reference proteome</keyword>
<feature type="compositionally biased region" description="Basic and acidic residues" evidence="1">
    <location>
        <begin position="64"/>
        <end position="83"/>
    </location>
</feature>
<dbReference type="EMBL" id="ML143419">
    <property type="protein sequence ID" value="TBU28720.1"/>
    <property type="molecule type" value="Genomic_DNA"/>
</dbReference>
<dbReference type="Proteomes" id="UP000292082">
    <property type="component" value="Unassembled WGS sequence"/>
</dbReference>
<feature type="compositionally biased region" description="Polar residues" evidence="1">
    <location>
        <begin position="225"/>
        <end position="239"/>
    </location>
</feature>
<evidence type="ECO:0000256" key="1">
    <source>
        <dbReference type="SAM" id="MobiDB-lite"/>
    </source>
</evidence>
<protein>
    <submittedName>
        <fullName evidence="3">Uncharacterized protein</fullName>
    </submittedName>
</protein>
<dbReference type="OrthoDB" id="3246206at2759"/>
<gene>
    <name evidence="3" type="ORF">BD310DRAFT_1042343</name>
    <name evidence="2" type="ORF">BD311DRAFT_757864</name>
</gene>
<proteinExistence type="predicted"/>
<feature type="region of interest" description="Disordered" evidence="1">
    <location>
        <begin position="133"/>
        <end position="353"/>
    </location>
</feature>
<evidence type="ECO:0000313" key="4">
    <source>
        <dbReference type="Proteomes" id="UP000292082"/>
    </source>
</evidence>
<feature type="compositionally biased region" description="Polar residues" evidence="1">
    <location>
        <begin position="186"/>
        <end position="215"/>
    </location>
</feature>
<evidence type="ECO:0000313" key="2">
    <source>
        <dbReference type="EMBL" id="TBU28720.1"/>
    </source>
</evidence>
<dbReference type="AlphaFoldDB" id="A0A4Q9PHV0"/>
<dbReference type="Proteomes" id="UP000292957">
    <property type="component" value="Unassembled WGS sequence"/>
</dbReference>
<dbReference type="EMBL" id="ML145211">
    <property type="protein sequence ID" value="TBU53547.1"/>
    <property type="molecule type" value="Genomic_DNA"/>
</dbReference>